<reference evidence="1" key="1">
    <citation type="journal article" date="2014" name="Int. J. Syst. Evol. Microbiol.">
        <title>Complete genome of a new Firmicutes species belonging to the dominant human colonic microbiota ('Ruminococcus bicirculans') reveals two chromosomes and a selective capacity to utilize plant glucans.</title>
        <authorList>
            <consortium name="NISC Comparative Sequencing Program"/>
            <person name="Wegmann U."/>
            <person name="Louis P."/>
            <person name="Goesmann A."/>
            <person name="Henrissat B."/>
            <person name="Duncan S.H."/>
            <person name="Flint H.J."/>
        </authorList>
    </citation>
    <scope>NUCLEOTIDE SEQUENCE</scope>
    <source>
        <strain evidence="1">VKM B-1499</strain>
    </source>
</reference>
<accession>A0ABQ5TEI2</accession>
<evidence type="ECO:0008006" key="3">
    <source>
        <dbReference type="Google" id="ProtNLM"/>
    </source>
</evidence>
<keyword evidence="2" id="KW-1185">Reference proteome</keyword>
<gene>
    <name evidence="1" type="ORF">GCM10017620_25910</name>
</gene>
<evidence type="ECO:0000313" key="2">
    <source>
        <dbReference type="Proteomes" id="UP001143509"/>
    </source>
</evidence>
<proteinExistence type="predicted"/>
<dbReference type="EMBL" id="BSFD01000010">
    <property type="protein sequence ID" value="GLK49618.1"/>
    <property type="molecule type" value="Genomic_DNA"/>
</dbReference>
<name>A0ABQ5TEI2_9CAUL</name>
<organism evidence="1 2">
    <name type="scientific">Brevundimonas intermedia</name>
    <dbReference type="NCBI Taxonomy" id="74315"/>
    <lineage>
        <taxon>Bacteria</taxon>
        <taxon>Pseudomonadati</taxon>
        <taxon>Pseudomonadota</taxon>
        <taxon>Alphaproteobacteria</taxon>
        <taxon>Caulobacterales</taxon>
        <taxon>Caulobacteraceae</taxon>
        <taxon>Brevundimonas</taxon>
    </lineage>
</organism>
<comment type="caution">
    <text evidence="1">The sequence shown here is derived from an EMBL/GenBank/DDBJ whole genome shotgun (WGS) entry which is preliminary data.</text>
</comment>
<dbReference type="RefSeq" id="WP_271165808.1">
    <property type="nucleotide sequence ID" value="NZ_BSFD01000010.1"/>
</dbReference>
<dbReference type="Proteomes" id="UP001143509">
    <property type="component" value="Unassembled WGS sequence"/>
</dbReference>
<sequence>MPLTPLPHGITFTEVGYTAPGGGVDPQPIVLGPLTLSAATAPADAEAGTVIGLIQGKTAGSSLSITPNDGRVALAGDDVGGWNLVVGLTAISEGELLVTIRETHPDAEGPSDNLVAITITPAMDDGVPPDPPSGFAYVVNDEGSYFVDGNGAYYIMEIE</sequence>
<protein>
    <recommendedName>
        <fullName evidence="3">RapA2 cadherin-like domain-containing protein</fullName>
    </recommendedName>
</protein>
<reference evidence="1" key="2">
    <citation type="submission" date="2023-01" db="EMBL/GenBank/DDBJ databases">
        <authorList>
            <person name="Sun Q."/>
            <person name="Evtushenko L."/>
        </authorList>
    </citation>
    <scope>NUCLEOTIDE SEQUENCE</scope>
    <source>
        <strain evidence="1">VKM B-1499</strain>
    </source>
</reference>
<evidence type="ECO:0000313" key="1">
    <source>
        <dbReference type="EMBL" id="GLK49618.1"/>
    </source>
</evidence>